<evidence type="ECO:0000313" key="2">
    <source>
        <dbReference type="Proteomes" id="UP000306319"/>
    </source>
</evidence>
<comment type="caution">
    <text evidence="1">The sequence shown here is derived from an EMBL/GenBank/DDBJ whole genome shotgun (WGS) entry which is preliminary data.</text>
</comment>
<evidence type="ECO:0000313" key="1">
    <source>
        <dbReference type="EMBL" id="TGY80050.1"/>
    </source>
</evidence>
<sequence>MKQISRISAIVLIGTGLSVSAYAKNLTLHFRDVPIETVMKEIKKQTGYEFVYKKGLIDSGDKVTLNLTDVPLAQALNRIFNEDNGLQYEIVDKNILLSESPESAPYFKHSVSGVVTDTSGEPLIGVSVFVEGTKSGAATDIDGHFSVIVEKGNPKLRFSYVGKKTKYVPVKPGEDLLMVTLEDESQIMEEIVVTGYQQMKRESATGSFQTISAEDMAKRYTGDITSNLEGQVPGLVSYDNGNGKGITIRGTGSFQANTSPLVVVDGLPIEGGIESVNPYEVDNITILKDAAAASIYGARASNGVIVITTKKAREEKLTVEFNADVTVSERNDYGYMQWANAAEMVELERYNFNYLNSLSDRSAYNSLLNYYKTGRSHNISPATLLLLRHDLGELDDSSLANGLRTLSGNDYRREWQDAVEREKIEQQYNLAIRYNGRQMSNSLVVNYATDNAGLVNGRNDSFMLNYRGEFKVGSFLNLSAGLNIVSERSKAPLYDSEWGTITSFAPYMTMYDQQGVTIPMQAGFQLDNPILKEESYGFKSAGYNQREELGLSTQRIRRTNLRPWINARVNILDGWTATAQFQYEDIYYKSDALRNADSYTMRSMYNTYTAEDKSTGRILHHIPDGGMLGTKTSEGAFYTFRAQTDYSNTFLDKHEITATAGFEFREQHEKTYGNVMMGYDDATQTNSNYLMNWGLLKEMEGSAGVLGPDYPMYGAPESDNFFTGDILHRFYSLYAIANYVYDYRYALSLSCRLDKTDLFGADPKFRGRPLWSVGGSWNLHNEKFMREATWITALKLRLSYGLTGNIAQNVSSLLTAKVDINDIYGQKYATLNTPPNDQLRWEKTASWNAGVDFSFWGSRLGGSFDFYRKSGSDLLTVTDLDPTTGWSQLTINNGKMVNTGVELQLNGTILEALTPEAFGFDLGFNIAYNHNKVTKVDHLPATGSEALLTSTLHKGYPVNSLFSYDFAGMVKDGDMQYFSWRDHKGVVHTSSIESDEFTPADIVYSGSLDPKVMGSLTPEFSWQRFTLSAMMAWYTGHVMRADTENWTSEGSMYGYYNGLSGIDAVPSSYLDYWTTGDATKHVANGYAGGTHVTGNHAYMSSNVVSADFFKLRNIVLSYQFAPSVCRKLRLDDLRLRFQINNVCMAASNDKGIDPEANDAIGGIRSLRLPRSYTFSLFFRF</sequence>
<name>A0AC61RJ07_9BACT</name>
<keyword evidence="2" id="KW-1185">Reference proteome</keyword>
<proteinExistence type="predicted"/>
<dbReference type="EMBL" id="SRYB01000004">
    <property type="protein sequence ID" value="TGY80050.1"/>
    <property type="molecule type" value="Genomic_DNA"/>
</dbReference>
<organism evidence="1 2">
    <name type="scientific">Lepagella muris</name>
    <dbReference type="NCBI Taxonomy" id="3032870"/>
    <lineage>
        <taxon>Bacteria</taxon>
        <taxon>Pseudomonadati</taxon>
        <taxon>Bacteroidota</taxon>
        <taxon>Bacteroidia</taxon>
        <taxon>Bacteroidales</taxon>
        <taxon>Muribaculaceae</taxon>
        <taxon>Lepagella</taxon>
    </lineage>
</organism>
<dbReference type="Proteomes" id="UP000306319">
    <property type="component" value="Unassembled WGS sequence"/>
</dbReference>
<protein>
    <submittedName>
        <fullName evidence="1">SusC/RagA family TonB-linked outer membrane protein</fullName>
    </submittedName>
</protein>
<gene>
    <name evidence="1" type="ORF">E5331_04500</name>
</gene>
<accession>A0AC61RJ07</accession>
<reference evidence="1" key="1">
    <citation type="submission" date="2019-04" db="EMBL/GenBank/DDBJ databases">
        <title>Microbes associate with the intestines of laboratory mice.</title>
        <authorList>
            <person name="Navarre W."/>
            <person name="Wong E."/>
            <person name="Huang K."/>
            <person name="Tropini C."/>
            <person name="Ng K."/>
            <person name="Yu B."/>
        </authorList>
    </citation>
    <scope>NUCLEOTIDE SEQUENCE</scope>
    <source>
        <strain evidence="1">NM04_E33</strain>
    </source>
</reference>